<sequence>MGLAGATASLAQQPGPVTPDAKAAKMDEGIVSQCERMMDLAYTDEERAQIVATMDDQLENIRAVRGIHFENSDAPATVFNPRLPGISYPEQGFGVTNAVARDKAIPNSAEEIAFAPVTDLAHWIKTGQISSTDLTQIYLDRIQRYRPMLENFITVTADLALSQAKRADEETANGTWRGPLHGIPYGLKDIIDTKDIPTTWGATPFSERVAKHDASIVKMLEEAGAVLLGKTTNGALAYGDIWFDGVTRNPWNPREGSSGSSAGSASATAAGLCAFSIGTETLGSIVSPSARCGTTGLRPSFGRVPRTGAMALCWSLDKLGPICRSVADTALVLDAINGHDAGDPGNVLHGFEWDAQTPVEGMRLGYDPKWFEAGNALDRKALEAARSLPITLVEMSLPDWPYGALLPQLEAEAAAAFQELTLSNRDDELVWQEENAWPNSWRRAHFFSAVDLVQVDRFRRRVMHMMHQNFSGLDAILSPNFAGGLLVITNYTGHPCLTLRAGFADTPTRTAYGQPKPEQPESVSVPHNVTLWGPLFEERKLLTLGAALEKKLAVSAMQPPLETWRTTLEL</sequence>
<feature type="domain" description="Amidase" evidence="2">
    <location>
        <begin position="133"/>
        <end position="481"/>
    </location>
</feature>
<dbReference type="Gene3D" id="3.90.1300.10">
    <property type="entry name" value="Amidase signature (AS) domain"/>
    <property type="match status" value="1"/>
</dbReference>
<comment type="caution">
    <text evidence="3">The sequence shown here is derived from an EMBL/GenBank/DDBJ whole genome shotgun (WGS) entry which is preliminary data.</text>
</comment>
<dbReference type="PANTHER" id="PTHR11895">
    <property type="entry name" value="TRANSAMIDASE"/>
    <property type="match status" value="1"/>
</dbReference>
<dbReference type="PANTHER" id="PTHR11895:SF73">
    <property type="entry name" value="AMIDASE FAMILY PROTEIN"/>
    <property type="match status" value="1"/>
</dbReference>
<accession>A0A5A7MTK7</accession>
<feature type="region of interest" description="Disordered" evidence="1">
    <location>
        <begin position="1"/>
        <end position="23"/>
    </location>
</feature>
<dbReference type="InterPro" id="IPR023631">
    <property type="entry name" value="Amidase_dom"/>
</dbReference>
<dbReference type="InterPro" id="IPR036928">
    <property type="entry name" value="AS_sf"/>
</dbReference>
<gene>
    <name evidence="3" type="ORF">JCM17844_29380</name>
</gene>
<dbReference type="SUPFAM" id="SSF75304">
    <property type="entry name" value="Amidase signature (AS) enzymes"/>
    <property type="match status" value="1"/>
</dbReference>
<evidence type="ECO:0000313" key="4">
    <source>
        <dbReference type="Proteomes" id="UP000322084"/>
    </source>
</evidence>
<evidence type="ECO:0000313" key="3">
    <source>
        <dbReference type="EMBL" id="GEQ99301.1"/>
    </source>
</evidence>
<protein>
    <submittedName>
        <fullName evidence="3">Amidase</fullName>
    </submittedName>
</protein>
<dbReference type="AlphaFoldDB" id="A0A5A7MTK7"/>
<organism evidence="3 4">
    <name type="scientific">Iodidimonas gelatinilytica</name>
    <dbReference type="NCBI Taxonomy" id="1236966"/>
    <lineage>
        <taxon>Bacteria</taxon>
        <taxon>Pseudomonadati</taxon>
        <taxon>Pseudomonadota</taxon>
        <taxon>Alphaproteobacteria</taxon>
        <taxon>Iodidimonadales</taxon>
        <taxon>Iodidimonadaceae</taxon>
        <taxon>Iodidimonas</taxon>
    </lineage>
</organism>
<dbReference type="Proteomes" id="UP000322084">
    <property type="component" value="Unassembled WGS sequence"/>
</dbReference>
<dbReference type="Pfam" id="PF01425">
    <property type="entry name" value="Amidase"/>
    <property type="match status" value="1"/>
</dbReference>
<reference evidence="3 4" key="1">
    <citation type="submission" date="2019-09" db="EMBL/GenBank/DDBJ databases">
        <title>NBRP : Genome information of microbial organism related human and environment.</title>
        <authorList>
            <person name="Hattori M."/>
            <person name="Oshima K."/>
            <person name="Inaba H."/>
            <person name="Suda W."/>
            <person name="Sakamoto M."/>
            <person name="Iino T."/>
            <person name="Kitahara M."/>
            <person name="Oshida Y."/>
            <person name="Iida T."/>
            <person name="Kudo T."/>
            <person name="Itoh T."/>
            <person name="Ohkuma M."/>
        </authorList>
    </citation>
    <scope>NUCLEOTIDE SEQUENCE [LARGE SCALE GENOMIC DNA]</scope>
    <source>
        <strain evidence="3 4">Hi-2</strain>
    </source>
</reference>
<proteinExistence type="predicted"/>
<evidence type="ECO:0000256" key="1">
    <source>
        <dbReference type="SAM" id="MobiDB-lite"/>
    </source>
</evidence>
<dbReference type="GO" id="GO:0050567">
    <property type="term" value="F:glutaminyl-tRNA synthase (glutamine-hydrolyzing) activity"/>
    <property type="evidence" value="ECO:0007669"/>
    <property type="project" value="TreeGrafter"/>
</dbReference>
<name>A0A5A7MTK7_9PROT</name>
<evidence type="ECO:0000259" key="2">
    <source>
        <dbReference type="Pfam" id="PF01425"/>
    </source>
</evidence>
<dbReference type="EMBL" id="BKCL01000017">
    <property type="protein sequence ID" value="GEQ99301.1"/>
    <property type="molecule type" value="Genomic_DNA"/>
</dbReference>
<dbReference type="InterPro" id="IPR000120">
    <property type="entry name" value="Amidase"/>
</dbReference>